<gene>
    <name evidence="2" type="ORF">OF122_12595</name>
</gene>
<protein>
    <recommendedName>
        <fullName evidence="4">HTH cro/C1-type domain-containing protein</fullName>
    </recommendedName>
</protein>
<keyword evidence="1" id="KW-0238">DNA-binding</keyword>
<accession>A0ABY6IN64</accession>
<name>A0ABY6IN64_9HYPH</name>
<dbReference type="RefSeq" id="WP_264224577.1">
    <property type="nucleotide sequence ID" value="NZ_CP107716.1"/>
</dbReference>
<dbReference type="EMBL" id="CP107716">
    <property type="protein sequence ID" value="UYQ70899.1"/>
    <property type="molecule type" value="Genomic_DNA"/>
</dbReference>
<dbReference type="InterPro" id="IPR010982">
    <property type="entry name" value="Lambda_DNA-bd_dom_sf"/>
</dbReference>
<dbReference type="InterPro" id="IPR013430">
    <property type="entry name" value="Toxin_antidote_HigA"/>
</dbReference>
<dbReference type="CDD" id="cd00093">
    <property type="entry name" value="HTH_XRE"/>
    <property type="match status" value="1"/>
</dbReference>
<keyword evidence="3" id="KW-1185">Reference proteome</keyword>
<evidence type="ECO:0000313" key="2">
    <source>
        <dbReference type="EMBL" id="UYQ70899.1"/>
    </source>
</evidence>
<organism evidence="2 3">
    <name type="scientific">Pelagibacterium flavum</name>
    <dbReference type="NCBI Taxonomy" id="2984530"/>
    <lineage>
        <taxon>Bacteria</taxon>
        <taxon>Pseudomonadati</taxon>
        <taxon>Pseudomonadota</taxon>
        <taxon>Alphaproteobacteria</taxon>
        <taxon>Hyphomicrobiales</taxon>
        <taxon>Devosiaceae</taxon>
        <taxon>Pelagibacterium</taxon>
    </lineage>
</organism>
<dbReference type="Gene3D" id="1.10.260.40">
    <property type="entry name" value="lambda repressor-like DNA-binding domains"/>
    <property type="match status" value="1"/>
</dbReference>
<sequence length="172" mass="19218">MSEPNWSSPPGDTILRLMDNKEMDASELADALGLSDHEFNNLVAGERRLTEENAKALAENLGSTARFWLSRDAAYVLDMARLDGQNSPNAEVSWLDSMPTSSMRKYGWVSKGIRAKDKLKDEILKFFGCSTLQEWGQRYSSGIRSSGLSHVCYSRIRRHGDARLAACRRAGD</sequence>
<dbReference type="PANTHER" id="PTHR36924">
    <property type="entry name" value="ANTITOXIN HIGA-1"/>
    <property type="match status" value="1"/>
</dbReference>
<dbReference type="Proteomes" id="UP001163882">
    <property type="component" value="Chromosome"/>
</dbReference>
<reference evidence="2" key="1">
    <citation type="submission" date="2022-10" db="EMBL/GenBank/DDBJ databases">
        <title>YIM 151497 complete genome.</title>
        <authorList>
            <person name="Chen X."/>
        </authorList>
    </citation>
    <scope>NUCLEOTIDE SEQUENCE</scope>
    <source>
        <strain evidence="2">YIM 151497</strain>
    </source>
</reference>
<dbReference type="PANTHER" id="PTHR36924:SF1">
    <property type="entry name" value="ANTITOXIN HIGA-1"/>
    <property type="match status" value="1"/>
</dbReference>
<dbReference type="SUPFAM" id="SSF47413">
    <property type="entry name" value="lambda repressor-like DNA-binding domains"/>
    <property type="match status" value="1"/>
</dbReference>
<evidence type="ECO:0008006" key="4">
    <source>
        <dbReference type="Google" id="ProtNLM"/>
    </source>
</evidence>
<proteinExistence type="predicted"/>
<evidence type="ECO:0000313" key="3">
    <source>
        <dbReference type="Proteomes" id="UP001163882"/>
    </source>
</evidence>
<dbReference type="InterPro" id="IPR001387">
    <property type="entry name" value="Cro/C1-type_HTH"/>
</dbReference>
<evidence type="ECO:0000256" key="1">
    <source>
        <dbReference type="ARBA" id="ARBA00023125"/>
    </source>
</evidence>